<protein>
    <submittedName>
        <fullName evidence="1">Uncharacterized protein</fullName>
    </submittedName>
</protein>
<name>A0A8S5P575_9CAUD</name>
<proteinExistence type="predicted"/>
<evidence type="ECO:0000313" key="1">
    <source>
        <dbReference type="EMBL" id="DAE02279.1"/>
    </source>
</evidence>
<dbReference type="EMBL" id="BK015344">
    <property type="protein sequence ID" value="DAE02279.1"/>
    <property type="molecule type" value="Genomic_DNA"/>
</dbReference>
<accession>A0A8S5P575</accession>
<reference evidence="1" key="1">
    <citation type="journal article" date="2021" name="Proc. Natl. Acad. Sci. U.S.A.">
        <title>A Catalog of Tens of Thousands of Viruses from Human Metagenomes Reveals Hidden Associations with Chronic Diseases.</title>
        <authorList>
            <person name="Tisza M.J."/>
            <person name="Buck C.B."/>
        </authorList>
    </citation>
    <scope>NUCLEOTIDE SEQUENCE</scope>
    <source>
        <strain evidence="1">CttEB8</strain>
    </source>
</reference>
<sequence>MKAIVENPLNVNHSPVAISLYVNMLNKIVQCNDEKELREAMKFISMDYPVTFNSLFDYGFGRDYMWVRERENCKPLLLVEF</sequence>
<organism evidence="1">
    <name type="scientific">Herelleviridae sp. cttEB8</name>
    <dbReference type="NCBI Taxonomy" id="2825832"/>
    <lineage>
        <taxon>Viruses</taxon>
        <taxon>Duplodnaviria</taxon>
        <taxon>Heunggongvirae</taxon>
        <taxon>Uroviricota</taxon>
        <taxon>Caudoviricetes</taxon>
        <taxon>Herelleviridae</taxon>
    </lineage>
</organism>